<dbReference type="RefSeq" id="WP_149333685.1">
    <property type="nucleotide sequence ID" value="NZ_BJJW01000002.1"/>
</dbReference>
<dbReference type="Pfam" id="PF14350">
    <property type="entry name" value="Beta_protein"/>
    <property type="match status" value="1"/>
</dbReference>
<dbReference type="AlphaFoldDB" id="A0A5A5TZM1"/>
<gene>
    <name evidence="1" type="ORF">LCIT_03270</name>
</gene>
<sequence length="309" mass="34783">MYLPTMKNKQGELRALHEFLKCTVTHEKVDNLLPNIVISDTSSAELDKIKKQYTQTTLLDTRELSGDEIIDLISLVNDPNYNQFKIVFPLEFIIAEENAELLQSLEIEYTSVQASELASPLIQKALSSYVEDLPKNIILDFGYIDSGVVPFNINRIVSILSDKNIFILSGSIPATIPAASNQDYSQDIFEFILYKNIISLPESKNVNINFGDYTVNHPNPTPINGPIIPIVQIKYTRQNKKEFWLVRNGKRQGNYDFHPVANTITGDSNFSVKSWGDEYLLGYLNGTESVGNAATWSAISINRHISIFS</sequence>
<proteinExistence type="predicted"/>
<name>A0A5A5TZM1_LEUCI</name>
<dbReference type="EMBL" id="BJJW01000002">
    <property type="protein sequence ID" value="GDZ83085.1"/>
    <property type="molecule type" value="Genomic_DNA"/>
</dbReference>
<dbReference type="Proteomes" id="UP000323274">
    <property type="component" value="Unassembled WGS sequence"/>
</dbReference>
<accession>A0A5A5TZM1</accession>
<reference evidence="1 2" key="1">
    <citation type="submission" date="2019-04" db="EMBL/GenBank/DDBJ databases">
        <title>A pseudo-fructophilic Leuconostoc citreum strain F192-5 isolated from peel of satsuma mandarin: the first report for isolation and characterization of strain-dependent fructophilic-like characteristics.</title>
        <authorList>
            <person name="Maeno S."/>
            <person name="Tanizawa Y."/>
            <person name="Kajikawa A."/>
            <person name="Kanesaki Y."/>
            <person name="Kubota E."/>
            <person name="Arita M."/>
            <person name="Leon D."/>
            <person name="Endo A."/>
        </authorList>
    </citation>
    <scope>NUCLEOTIDE SEQUENCE [LARGE SCALE GENOMIC DNA]</scope>
    <source>
        <strain evidence="1 2">F192-5</strain>
    </source>
</reference>
<dbReference type="InterPro" id="IPR025683">
    <property type="entry name" value="Protein_beta"/>
</dbReference>
<evidence type="ECO:0000313" key="2">
    <source>
        <dbReference type="Proteomes" id="UP000323274"/>
    </source>
</evidence>
<evidence type="ECO:0000313" key="1">
    <source>
        <dbReference type="EMBL" id="GDZ83085.1"/>
    </source>
</evidence>
<protein>
    <submittedName>
        <fullName evidence="1">Uncharacterized protein</fullName>
    </submittedName>
</protein>
<organism evidence="1 2">
    <name type="scientific">Leuconostoc citreum</name>
    <dbReference type="NCBI Taxonomy" id="33964"/>
    <lineage>
        <taxon>Bacteria</taxon>
        <taxon>Bacillati</taxon>
        <taxon>Bacillota</taxon>
        <taxon>Bacilli</taxon>
        <taxon>Lactobacillales</taxon>
        <taxon>Lactobacillaceae</taxon>
        <taxon>Leuconostoc</taxon>
    </lineage>
</organism>
<comment type="caution">
    <text evidence="1">The sequence shown here is derived from an EMBL/GenBank/DDBJ whole genome shotgun (WGS) entry which is preliminary data.</text>
</comment>